<name>A0A1I2G9Y4_9BACT</name>
<evidence type="ECO:0000256" key="5">
    <source>
        <dbReference type="ARBA" id="ARBA00022777"/>
    </source>
</evidence>
<accession>A0A1I2G9Y4</accession>
<dbReference type="AlphaFoldDB" id="A0A1I2G9Y4"/>
<dbReference type="RefSeq" id="WP_093834220.1">
    <property type="nucleotide sequence ID" value="NZ_FOLQ01000030.1"/>
</dbReference>
<comment type="catalytic activity">
    <reaction evidence="1">
        <text>ATP + protein L-histidine = ADP + protein N-phospho-L-histidine.</text>
        <dbReference type="EC" id="2.7.13.3"/>
    </reaction>
</comment>
<evidence type="ECO:0000256" key="4">
    <source>
        <dbReference type="ARBA" id="ARBA00022679"/>
    </source>
</evidence>
<dbReference type="Pfam" id="PF08447">
    <property type="entry name" value="PAS_3"/>
    <property type="match status" value="2"/>
</dbReference>
<dbReference type="SMART" id="SM00091">
    <property type="entry name" value="PAS"/>
    <property type="match status" value="3"/>
</dbReference>
<feature type="domain" description="PAS" evidence="7">
    <location>
        <begin position="327"/>
        <end position="402"/>
    </location>
</feature>
<dbReference type="PANTHER" id="PTHR43304:SF1">
    <property type="entry name" value="PAC DOMAIN-CONTAINING PROTEIN"/>
    <property type="match status" value="1"/>
</dbReference>
<dbReference type="InterPro" id="IPR000700">
    <property type="entry name" value="PAS-assoc_C"/>
</dbReference>
<keyword evidence="4" id="KW-0808">Transferase</keyword>
<dbReference type="InterPro" id="IPR013655">
    <property type="entry name" value="PAS_fold_3"/>
</dbReference>
<evidence type="ECO:0000256" key="3">
    <source>
        <dbReference type="ARBA" id="ARBA00022553"/>
    </source>
</evidence>
<dbReference type="Pfam" id="PF01590">
    <property type="entry name" value="GAF"/>
    <property type="match status" value="1"/>
</dbReference>
<dbReference type="CDD" id="cd00075">
    <property type="entry name" value="HATPase"/>
    <property type="match status" value="1"/>
</dbReference>
<dbReference type="Pfam" id="PF00512">
    <property type="entry name" value="HisKA"/>
    <property type="match status" value="1"/>
</dbReference>
<dbReference type="EC" id="2.7.13.3" evidence="2"/>
<dbReference type="Pfam" id="PF13426">
    <property type="entry name" value="PAS_9"/>
    <property type="match status" value="2"/>
</dbReference>
<dbReference type="OrthoDB" id="890870at2"/>
<dbReference type="Proteomes" id="UP000198598">
    <property type="component" value="Unassembled WGS sequence"/>
</dbReference>
<proteinExistence type="predicted"/>
<dbReference type="InterPro" id="IPR035965">
    <property type="entry name" value="PAS-like_dom_sf"/>
</dbReference>
<dbReference type="PROSITE" id="PS50112">
    <property type="entry name" value="PAS"/>
    <property type="match status" value="3"/>
</dbReference>
<keyword evidence="3" id="KW-0597">Phosphoprotein</keyword>
<dbReference type="InterPro" id="IPR000014">
    <property type="entry name" value="PAS"/>
</dbReference>
<dbReference type="PANTHER" id="PTHR43304">
    <property type="entry name" value="PHYTOCHROME-LIKE PROTEIN CPH1"/>
    <property type="match status" value="1"/>
</dbReference>
<feature type="domain" description="PAC" evidence="8">
    <location>
        <begin position="649"/>
        <end position="701"/>
    </location>
</feature>
<sequence length="943" mass="106347">MTVSETEQQRLQALMSYTILDSLPEAEYDAITQIATHICQTPISLITFLDDERQWFKAAQGLTLKETPRQYSFCAHAIQTPTQLMEVMDVRADERFAQNPFTLTDPPVIFYAGVPLVDEDGQALGTLCVMDHQPRHLSDQQATTLKSLAQQVVSLLKLRRSQTLLSQANQLLNDTNALLQAVVSSCPAGLTLFEPVYSNGELTDFKYVFTNGANAVIAGQSVEQMTGSTLNTLFATAVTAGLFDRLKTVQQTGQPLHFQWQVTVGHGPIWCNISMVPIGERVLVCVQDISQLKRTEQQLQTQTENLGQHVAERTLKIGQLSAWQNAILEHAGQAIVSTDINGIVRTANRAIEQLLGYKPEELIGCVVQIEPGTPENPVPLVSYHPSSDLPTSELLKMALETDGFFHTECLILGKRGQRIPVFMTASTLKDEGGKVTGYVGMATDISALKAAEEKAEKTSRELKIFFERALDLHCITSLDGHFLKVNQAWTETLGYLAEEIEGHYFLEFIHPDDRNESLQTYQTPVIDGFVNRYQHKDGSYRLIQWRAKRYEKLIYSSARDITERKKAEDALRESEQRFREIAENVDEVFWIQSADPFQLLYINPAYERVFGLTSQSLYDDPYSFLNSVIPEDRPMVEAAFERYRQGEEIPVQYRVRGRDDLIRWLNVRSFVMKDSGGEILRCIGIASDITSQKEKELLLQQSLEREQELNKLKSQFVSTASHEFRTPLATIQSSVDLIELYLDRPEATVRPSIQRHLTVIKNEIRSFDELLSDLLTIGQIEAGKLVYNPRLIDVPMYCQGIIGTHFHQRPDNRTVRITVEGTPVPSYLDDKLMGHVLVNLLSNAFKFSKTDPELHLVFKPNQLLISVIDQGIGIPFQDLPHLFQTFFRARNASSIQGTGLGLVIAHQFVNVQGGRLDVRSEEAKGTTFTITLPNYHGHADFSH</sequence>
<feature type="domain" description="PAC" evidence="8">
    <location>
        <begin position="405"/>
        <end position="457"/>
    </location>
</feature>
<dbReference type="PROSITE" id="PS50113">
    <property type="entry name" value="PAC"/>
    <property type="match status" value="2"/>
</dbReference>
<dbReference type="NCBIfam" id="TIGR00229">
    <property type="entry name" value="sensory_box"/>
    <property type="match status" value="3"/>
</dbReference>
<dbReference type="InterPro" id="IPR003594">
    <property type="entry name" value="HATPase_dom"/>
</dbReference>
<dbReference type="InterPro" id="IPR052162">
    <property type="entry name" value="Sensor_kinase/Photoreceptor"/>
</dbReference>
<evidence type="ECO:0000259" key="6">
    <source>
        <dbReference type="PROSITE" id="PS50109"/>
    </source>
</evidence>
<dbReference type="Gene3D" id="1.10.287.130">
    <property type="match status" value="1"/>
</dbReference>
<dbReference type="PRINTS" id="PR00344">
    <property type="entry name" value="BCTRLSENSOR"/>
</dbReference>
<dbReference type="SMART" id="SM00388">
    <property type="entry name" value="HisKA"/>
    <property type="match status" value="1"/>
</dbReference>
<dbReference type="InterPro" id="IPR001610">
    <property type="entry name" value="PAC"/>
</dbReference>
<dbReference type="PROSITE" id="PS50109">
    <property type="entry name" value="HIS_KIN"/>
    <property type="match status" value="1"/>
</dbReference>
<dbReference type="SMART" id="SM00065">
    <property type="entry name" value="GAF"/>
    <property type="match status" value="1"/>
</dbReference>
<dbReference type="EMBL" id="FOLQ01000030">
    <property type="protein sequence ID" value="SFF13790.1"/>
    <property type="molecule type" value="Genomic_DNA"/>
</dbReference>
<evidence type="ECO:0000259" key="8">
    <source>
        <dbReference type="PROSITE" id="PS50113"/>
    </source>
</evidence>
<dbReference type="GO" id="GO:0000155">
    <property type="term" value="F:phosphorelay sensor kinase activity"/>
    <property type="evidence" value="ECO:0007669"/>
    <property type="project" value="InterPro"/>
</dbReference>
<dbReference type="SUPFAM" id="SSF47384">
    <property type="entry name" value="Homodimeric domain of signal transducing histidine kinase"/>
    <property type="match status" value="1"/>
</dbReference>
<dbReference type="InterPro" id="IPR036890">
    <property type="entry name" value="HATPase_C_sf"/>
</dbReference>
<dbReference type="SUPFAM" id="SSF55874">
    <property type="entry name" value="ATPase domain of HSP90 chaperone/DNA topoisomerase II/histidine kinase"/>
    <property type="match status" value="1"/>
</dbReference>
<dbReference type="SUPFAM" id="SSF55781">
    <property type="entry name" value="GAF domain-like"/>
    <property type="match status" value="1"/>
</dbReference>
<feature type="domain" description="PAS" evidence="7">
    <location>
        <begin position="458"/>
        <end position="528"/>
    </location>
</feature>
<evidence type="ECO:0000259" key="7">
    <source>
        <dbReference type="PROSITE" id="PS50112"/>
    </source>
</evidence>
<evidence type="ECO:0000256" key="1">
    <source>
        <dbReference type="ARBA" id="ARBA00000085"/>
    </source>
</evidence>
<evidence type="ECO:0000313" key="10">
    <source>
        <dbReference type="Proteomes" id="UP000198598"/>
    </source>
</evidence>
<dbReference type="CDD" id="cd00130">
    <property type="entry name" value="PAS"/>
    <property type="match status" value="3"/>
</dbReference>
<dbReference type="CDD" id="cd00082">
    <property type="entry name" value="HisKA"/>
    <property type="match status" value="1"/>
</dbReference>
<dbReference type="Pfam" id="PF02518">
    <property type="entry name" value="HATPase_c"/>
    <property type="match status" value="1"/>
</dbReference>
<dbReference type="SMART" id="SM00086">
    <property type="entry name" value="PAC"/>
    <property type="match status" value="4"/>
</dbReference>
<dbReference type="InterPro" id="IPR003661">
    <property type="entry name" value="HisK_dim/P_dom"/>
</dbReference>
<dbReference type="Gene3D" id="3.30.565.10">
    <property type="entry name" value="Histidine kinase-like ATPase, C-terminal domain"/>
    <property type="match status" value="1"/>
</dbReference>
<evidence type="ECO:0000256" key="2">
    <source>
        <dbReference type="ARBA" id="ARBA00012438"/>
    </source>
</evidence>
<feature type="domain" description="Histidine kinase" evidence="6">
    <location>
        <begin position="719"/>
        <end position="936"/>
    </location>
</feature>
<dbReference type="Gene3D" id="3.30.450.40">
    <property type="match status" value="1"/>
</dbReference>
<dbReference type="InterPro" id="IPR004358">
    <property type="entry name" value="Sig_transdc_His_kin-like_C"/>
</dbReference>
<dbReference type="InterPro" id="IPR029016">
    <property type="entry name" value="GAF-like_dom_sf"/>
</dbReference>
<evidence type="ECO:0000313" key="9">
    <source>
        <dbReference type="EMBL" id="SFF13790.1"/>
    </source>
</evidence>
<dbReference type="InterPro" id="IPR003018">
    <property type="entry name" value="GAF"/>
</dbReference>
<gene>
    <name evidence="9" type="ORF">SAMN05216167_13050</name>
</gene>
<dbReference type="STRING" id="662367.SAMN05216167_13050"/>
<protein>
    <recommendedName>
        <fullName evidence="2">histidine kinase</fullName>
        <ecNumber evidence="2">2.7.13.3</ecNumber>
    </recommendedName>
</protein>
<keyword evidence="5" id="KW-0418">Kinase</keyword>
<dbReference type="SMART" id="SM00387">
    <property type="entry name" value="HATPase_c"/>
    <property type="match status" value="1"/>
</dbReference>
<reference evidence="9 10" key="1">
    <citation type="submission" date="2016-10" db="EMBL/GenBank/DDBJ databases">
        <authorList>
            <person name="de Groot N.N."/>
        </authorList>
    </citation>
    <scope>NUCLEOTIDE SEQUENCE [LARGE SCALE GENOMIC DNA]</scope>
    <source>
        <strain evidence="9 10">DSM 26130</strain>
    </source>
</reference>
<dbReference type="InterPro" id="IPR005467">
    <property type="entry name" value="His_kinase_dom"/>
</dbReference>
<feature type="domain" description="PAS" evidence="7">
    <location>
        <begin position="574"/>
        <end position="647"/>
    </location>
</feature>
<dbReference type="SUPFAM" id="SSF55785">
    <property type="entry name" value="PYP-like sensor domain (PAS domain)"/>
    <property type="match status" value="4"/>
</dbReference>
<dbReference type="InterPro" id="IPR036097">
    <property type="entry name" value="HisK_dim/P_sf"/>
</dbReference>
<keyword evidence="10" id="KW-1185">Reference proteome</keyword>
<dbReference type="Gene3D" id="3.30.450.20">
    <property type="entry name" value="PAS domain"/>
    <property type="match status" value="4"/>
</dbReference>
<organism evidence="9 10">
    <name type="scientific">Spirosoma endophyticum</name>
    <dbReference type="NCBI Taxonomy" id="662367"/>
    <lineage>
        <taxon>Bacteria</taxon>
        <taxon>Pseudomonadati</taxon>
        <taxon>Bacteroidota</taxon>
        <taxon>Cytophagia</taxon>
        <taxon>Cytophagales</taxon>
        <taxon>Cytophagaceae</taxon>
        <taxon>Spirosoma</taxon>
    </lineage>
</organism>